<proteinExistence type="predicted"/>
<comment type="caution">
    <text evidence="1">The sequence shown here is derived from an EMBL/GenBank/DDBJ whole genome shotgun (WGS) entry which is preliminary data.</text>
</comment>
<dbReference type="Proteomes" id="UP000252519">
    <property type="component" value="Unassembled WGS sequence"/>
</dbReference>
<gene>
    <name evidence="1" type="ORF">ANCCAN_00253</name>
</gene>
<reference evidence="1 2" key="1">
    <citation type="submission" date="2014-10" db="EMBL/GenBank/DDBJ databases">
        <title>Draft genome of the hookworm Ancylostoma caninum.</title>
        <authorList>
            <person name="Mitreva M."/>
        </authorList>
    </citation>
    <scope>NUCLEOTIDE SEQUENCE [LARGE SCALE GENOMIC DNA]</scope>
    <source>
        <strain evidence="1 2">Baltimore</strain>
    </source>
</reference>
<dbReference type="OrthoDB" id="10259133at2759"/>
<sequence>MDRVLNNWEFTEYFKDVEKEPVRDNFVVIYELLDEMIDFCLPQTTENCIKQEGGPQPEAAPRSPLMFFLFVNTMVSVTQ</sequence>
<keyword evidence="2" id="KW-1185">Reference proteome</keyword>
<dbReference type="EMBL" id="JOJR01000001">
    <property type="protein sequence ID" value="RCN53759.1"/>
    <property type="molecule type" value="Genomic_DNA"/>
</dbReference>
<evidence type="ECO:0000313" key="2">
    <source>
        <dbReference type="Proteomes" id="UP000252519"/>
    </source>
</evidence>
<dbReference type="AlphaFoldDB" id="A0A368HDQ3"/>
<protein>
    <submittedName>
        <fullName evidence="1">Uncharacterized protein</fullName>
    </submittedName>
</protein>
<accession>A0A368HDQ3</accession>
<dbReference type="Gene3D" id="3.30.450.60">
    <property type="match status" value="1"/>
</dbReference>
<dbReference type="SUPFAM" id="SSF64356">
    <property type="entry name" value="SNARE-like"/>
    <property type="match status" value="1"/>
</dbReference>
<evidence type="ECO:0000313" key="1">
    <source>
        <dbReference type="EMBL" id="RCN53759.1"/>
    </source>
</evidence>
<dbReference type="InterPro" id="IPR011012">
    <property type="entry name" value="Longin-like_dom_sf"/>
</dbReference>
<name>A0A368HDQ3_ANCCA</name>
<organism evidence="1 2">
    <name type="scientific">Ancylostoma caninum</name>
    <name type="common">Dog hookworm</name>
    <dbReference type="NCBI Taxonomy" id="29170"/>
    <lineage>
        <taxon>Eukaryota</taxon>
        <taxon>Metazoa</taxon>
        <taxon>Ecdysozoa</taxon>
        <taxon>Nematoda</taxon>
        <taxon>Chromadorea</taxon>
        <taxon>Rhabditida</taxon>
        <taxon>Rhabditina</taxon>
        <taxon>Rhabditomorpha</taxon>
        <taxon>Strongyloidea</taxon>
        <taxon>Ancylostomatidae</taxon>
        <taxon>Ancylostomatinae</taxon>
        <taxon>Ancylostoma</taxon>
    </lineage>
</organism>
<dbReference type="STRING" id="29170.A0A368HDQ3"/>